<keyword evidence="3" id="KW-1185">Reference proteome</keyword>
<proteinExistence type="predicted"/>
<evidence type="ECO:0000313" key="3">
    <source>
        <dbReference type="Proteomes" id="UP000030764"/>
    </source>
</evidence>
<name>A0A085MSE1_9BILA</name>
<evidence type="ECO:0000313" key="2">
    <source>
        <dbReference type="EMBL" id="KFD60137.1"/>
    </source>
</evidence>
<evidence type="ECO:0000313" key="1">
    <source>
        <dbReference type="EMBL" id="KFD56709.1"/>
    </source>
</evidence>
<dbReference type="AlphaFoldDB" id="A0A085MSE1"/>
<accession>A0A085MSE1</accession>
<dbReference type="EMBL" id="KL367692">
    <property type="protein sequence ID" value="KFD60137.1"/>
    <property type="molecule type" value="Genomic_DNA"/>
</dbReference>
<gene>
    <name evidence="1" type="ORF">M513_02385</name>
    <name evidence="2" type="ORF">M514_02385</name>
</gene>
<reference evidence="2 3" key="1">
    <citation type="journal article" date="2014" name="Nat. Genet.">
        <title>Genome and transcriptome of the porcine whipworm Trichuris suis.</title>
        <authorList>
            <person name="Jex A.R."/>
            <person name="Nejsum P."/>
            <person name="Schwarz E.M."/>
            <person name="Hu L."/>
            <person name="Young N.D."/>
            <person name="Hall R.S."/>
            <person name="Korhonen P.K."/>
            <person name="Liao S."/>
            <person name="Thamsborg S."/>
            <person name="Xia J."/>
            <person name="Xu P."/>
            <person name="Wang S."/>
            <person name="Scheerlinck J.P."/>
            <person name="Hofmann A."/>
            <person name="Sternberg P.W."/>
            <person name="Wang J."/>
            <person name="Gasser R.B."/>
        </authorList>
    </citation>
    <scope>NUCLEOTIDE SEQUENCE [LARGE SCALE GENOMIC DNA]</scope>
    <source>
        <strain evidence="2">DCEP-RM93F</strain>
        <strain evidence="1">DCEP-RM93M</strain>
    </source>
</reference>
<sequence>MTESLNLPKSLLDTSYDNIVSVLKCHFIPKPSVSYHRFPGDGEEIAAYAADLCSLTDHCNFRSNLDERIREQFARVPKDEDHQKRLLAHSYFDLNCAIREATAAESTSSQAKEIRSVNETNDEVAGAHQICKGRIQLSPKTARQNVISAFKRNACASFGGDYSKFQ</sequence>
<dbReference type="EMBL" id="KL363192">
    <property type="protein sequence ID" value="KFD56709.1"/>
    <property type="molecule type" value="Genomic_DNA"/>
</dbReference>
<organism evidence="2">
    <name type="scientific">Trichuris suis</name>
    <name type="common">pig whipworm</name>
    <dbReference type="NCBI Taxonomy" id="68888"/>
    <lineage>
        <taxon>Eukaryota</taxon>
        <taxon>Metazoa</taxon>
        <taxon>Ecdysozoa</taxon>
        <taxon>Nematoda</taxon>
        <taxon>Enoplea</taxon>
        <taxon>Dorylaimia</taxon>
        <taxon>Trichinellida</taxon>
        <taxon>Trichuridae</taxon>
        <taxon>Trichuris</taxon>
    </lineage>
</organism>
<dbReference type="OrthoDB" id="6496131at2759"/>
<dbReference type="Proteomes" id="UP000030764">
    <property type="component" value="Unassembled WGS sequence"/>
</dbReference>
<dbReference type="Proteomes" id="UP000030758">
    <property type="component" value="Unassembled WGS sequence"/>
</dbReference>
<protein>
    <submittedName>
        <fullName evidence="2">Uncharacterized protein</fullName>
    </submittedName>
</protein>